<dbReference type="EMBL" id="JAKRDF010000003">
    <property type="protein sequence ID" value="MCG7275747.1"/>
    <property type="molecule type" value="Genomic_DNA"/>
</dbReference>
<evidence type="ECO:0000313" key="2">
    <source>
        <dbReference type="Proteomes" id="UP001521911"/>
    </source>
</evidence>
<proteinExistence type="predicted"/>
<comment type="caution">
    <text evidence="1">The sequence shown here is derived from an EMBL/GenBank/DDBJ whole genome shotgun (WGS) entry which is preliminary data.</text>
</comment>
<dbReference type="RefSeq" id="WP_239179540.1">
    <property type="nucleotide sequence ID" value="NZ_JAKRDF010000003.1"/>
</dbReference>
<reference evidence="1 2" key="1">
    <citation type="submission" date="2022-02" db="EMBL/GenBank/DDBJ databases">
        <title>Uncovering new skin microbiome diversity through culturing and metagenomics.</title>
        <authorList>
            <person name="Conlan S."/>
            <person name="Deming C."/>
            <person name="Nisc Comparative Sequencing Program N."/>
            <person name="Segre J.A."/>
        </authorList>
    </citation>
    <scope>NUCLEOTIDE SEQUENCE [LARGE SCALE GENOMIC DNA]</scope>
    <source>
        <strain evidence="1 2">ACRQV</strain>
    </source>
</reference>
<accession>A0ABS9PSW7</accession>
<dbReference type="Proteomes" id="UP001521911">
    <property type="component" value="Unassembled WGS sequence"/>
</dbReference>
<name>A0ABS9PSW7_9CORY</name>
<organism evidence="1 2">
    <name type="scientific">Corynebacterium singulare</name>
    <dbReference type="NCBI Taxonomy" id="161899"/>
    <lineage>
        <taxon>Bacteria</taxon>
        <taxon>Bacillati</taxon>
        <taxon>Actinomycetota</taxon>
        <taxon>Actinomycetes</taxon>
        <taxon>Mycobacteriales</taxon>
        <taxon>Corynebacteriaceae</taxon>
        <taxon>Corynebacterium</taxon>
    </lineage>
</organism>
<protein>
    <recommendedName>
        <fullName evidence="3">Glycosyltransferase family 17</fullName>
    </recommendedName>
</protein>
<evidence type="ECO:0008006" key="3">
    <source>
        <dbReference type="Google" id="ProtNLM"/>
    </source>
</evidence>
<evidence type="ECO:0000313" key="1">
    <source>
        <dbReference type="EMBL" id="MCG7275747.1"/>
    </source>
</evidence>
<keyword evidence="2" id="KW-1185">Reference proteome</keyword>
<gene>
    <name evidence="1" type="ORF">MHK08_04585</name>
</gene>
<sequence length="385" mass="44822">MNSPIGKILVTQPLVLPNDSRLFREPTRKYEDMTPNFLTRYDGHTIAVDVFCADGRLWFIGPSLFNLKDCAESSRIEIDGFEVNDFSWYDMSRISRFHTDIDGIIQEVKLDFGPEKFRVSPGADDLKSFEGRNVVITMNRDNKLENLRDWLTNFVVNHSIDSAIIYDNRSVTYSLKELASALLEVKGLERLYVVDWPFKFGNTGGPKQIWDSDFGIYMCWEHARWRFLQKANSVFISDADEYPVSSTNLTLVDHVEMAEAGALNYPVRNVPAVCRSEMSSERIRLHSDYIYGDSRFGLFTKKVAYQPKRIPEGVQVGNHSFYGYEDKTSYTEDVIARHMRGIHYSWREDDWTYSHDERVFNPETDFLDEDLKESLMETFPERFKD</sequence>